<evidence type="ECO:0000259" key="7">
    <source>
        <dbReference type="Pfam" id="PF01521"/>
    </source>
</evidence>
<dbReference type="Pfam" id="PF01521">
    <property type="entry name" value="Fe-S_biosyn"/>
    <property type="match status" value="1"/>
</dbReference>
<dbReference type="FunFam" id="2.60.300.12:FF:000006">
    <property type="entry name" value="Iron-sulfur cluster assembly 2 mitochondrial"/>
    <property type="match status" value="1"/>
</dbReference>
<evidence type="ECO:0000256" key="2">
    <source>
        <dbReference type="ARBA" id="ARBA00006718"/>
    </source>
</evidence>
<evidence type="ECO:0000256" key="4">
    <source>
        <dbReference type="ARBA" id="ARBA00023004"/>
    </source>
</evidence>
<proteinExistence type="inferred from homology"/>
<dbReference type="Gene3D" id="2.60.300.12">
    <property type="entry name" value="HesB-like domain"/>
    <property type="match status" value="1"/>
</dbReference>
<dbReference type="GO" id="GO:0016226">
    <property type="term" value="P:iron-sulfur cluster assembly"/>
    <property type="evidence" value="ECO:0007669"/>
    <property type="project" value="InterPro"/>
</dbReference>
<gene>
    <name evidence="8" type="ORF">AYI69_g9749</name>
</gene>
<dbReference type="EMBL" id="LSSM01005938">
    <property type="protein sequence ID" value="OMJ11667.1"/>
    <property type="molecule type" value="Genomic_DNA"/>
</dbReference>
<evidence type="ECO:0000313" key="8">
    <source>
        <dbReference type="EMBL" id="OMJ11667.1"/>
    </source>
</evidence>
<comment type="subcellular location">
    <subcellularLocation>
        <location evidence="1">Mitochondrion</location>
    </subcellularLocation>
</comment>
<keyword evidence="3" id="KW-0479">Metal-binding</keyword>
<name>A0A1R1XAM7_9FUNG</name>
<dbReference type="GO" id="GO:0051539">
    <property type="term" value="F:4 iron, 4 sulfur cluster binding"/>
    <property type="evidence" value="ECO:0007669"/>
    <property type="project" value="TreeGrafter"/>
</dbReference>
<comment type="caution">
    <text evidence="8">The sequence shown here is derived from an EMBL/GenBank/DDBJ whole genome shotgun (WGS) entry which is preliminary data.</text>
</comment>
<dbReference type="OrthoDB" id="1938621at2759"/>
<sequence>MFRVTGAFDSTFNTFKYRLLVHSRSANRSSRSKVCGYNGKAPSNTNTKYISITQFEYHTIRCSSIPASRDSSNLKVYGSGKLCLKTEPFFNKKTDFSQVAVRKHSTISTNKATEEANKSTTRDMAGTSVRDSISSKGSPSIEQSEPAQDTPESNVGNSSSEREESVGRDELVLTEAAIKRLIDLSKQENSTQYLRVRVDSGGCYGFQYKMDLETKVEHDDVVLERGGAKVLVDKVSLGLIRGATIHWVDELIGHSFKIVANPNSSGGCGCGASFEIKF</sequence>
<comment type="similarity">
    <text evidence="2">Belongs to the HesB/IscA family.</text>
</comment>
<evidence type="ECO:0000256" key="3">
    <source>
        <dbReference type="ARBA" id="ARBA00022723"/>
    </source>
</evidence>
<feature type="domain" description="Core" evidence="7">
    <location>
        <begin position="171"/>
        <end position="271"/>
    </location>
</feature>
<feature type="region of interest" description="Disordered" evidence="6">
    <location>
        <begin position="102"/>
        <end position="168"/>
    </location>
</feature>
<keyword evidence="4" id="KW-0408">Iron</keyword>
<organism evidence="8 9">
    <name type="scientific">Smittium culicis</name>
    <dbReference type="NCBI Taxonomy" id="133412"/>
    <lineage>
        <taxon>Eukaryota</taxon>
        <taxon>Fungi</taxon>
        <taxon>Fungi incertae sedis</taxon>
        <taxon>Zoopagomycota</taxon>
        <taxon>Kickxellomycotina</taxon>
        <taxon>Harpellomycetes</taxon>
        <taxon>Harpellales</taxon>
        <taxon>Legeriomycetaceae</taxon>
        <taxon>Smittium</taxon>
    </lineage>
</organism>
<dbReference type="InterPro" id="IPR000361">
    <property type="entry name" value="ATAP_core_dom"/>
</dbReference>
<dbReference type="PANTHER" id="PTHR43011">
    <property type="entry name" value="IRON-SULFUR CLUSTER ASSEMBLY 2 HOMOLOG, MITOCHONDRIAL"/>
    <property type="match status" value="1"/>
</dbReference>
<feature type="compositionally biased region" description="Polar residues" evidence="6">
    <location>
        <begin position="129"/>
        <end position="159"/>
    </location>
</feature>
<reference evidence="9" key="1">
    <citation type="submission" date="2017-01" db="EMBL/GenBank/DDBJ databases">
        <authorList>
            <person name="Wang Y."/>
            <person name="White M."/>
            <person name="Kvist S."/>
            <person name="Moncalvo J.-M."/>
        </authorList>
    </citation>
    <scope>NUCLEOTIDE SEQUENCE [LARGE SCALE GENOMIC DNA]</scope>
    <source>
        <strain evidence="9">ID-206-W2</strain>
    </source>
</reference>
<dbReference type="PANTHER" id="PTHR43011:SF1">
    <property type="entry name" value="IRON-SULFUR CLUSTER ASSEMBLY 2 HOMOLOG, MITOCHONDRIAL"/>
    <property type="match status" value="1"/>
</dbReference>
<keyword evidence="9" id="KW-1185">Reference proteome</keyword>
<evidence type="ECO:0000313" key="9">
    <source>
        <dbReference type="Proteomes" id="UP000187429"/>
    </source>
</evidence>
<protein>
    <submittedName>
        <fullName evidence="8">Iron-sulfur cluster assembly 2-like protein, mitochondrial</fullName>
    </submittedName>
</protein>
<evidence type="ECO:0000256" key="5">
    <source>
        <dbReference type="ARBA" id="ARBA00023128"/>
    </source>
</evidence>
<dbReference type="InterPro" id="IPR016092">
    <property type="entry name" value="ATAP"/>
</dbReference>
<dbReference type="GO" id="GO:0051537">
    <property type="term" value="F:2 iron, 2 sulfur cluster binding"/>
    <property type="evidence" value="ECO:0007669"/>
    <property type="project" value="TreeGrafter"/>
</dbReference>
<dbReference type="InterPro" id="IPR035903">
    <property type="entry name" value="HesB-like_dom_sf"/>
</dbReference>
<dbReference type="Proteomes" id="UP000187429">
    <property type="component" value="Unassembled WGS sequence"/>
</dbReference>
<evidence type="ECO:0000256" key="1">
    <source>
        <dbReference type="ARBA" id="ARBA00004173"/>
    </source>
</evidence>
<keyword evidence="5" id="KW-0496">Mitochondrion</keyword>
<dbReference type="GO" id="GO:0120510">
    <property type="term" value="C:mitochondrial [4Fe-4S] assembly complex"/>
    <property type="evidence" value="ECO:0007669"/>
    <property type="project" value="UniProtKB-ARBA"/>
</dbReference>
<evidence type="ECO:0000256" key="6">
    <source>
        <dbReference type="SAM" id="MobiDB-lite"/>
    </source>
</evidence>
<accession>A0A1R1XAM7</accession>
<dbReference type="GO" id="GO:0005506">
    <property type="term" value="F:iron ion binding"/>
    <property type="evidence" value="ECO:0007669"/>
    <property type="project" value="TreeGrafter"/>
</dbReference>
<dbReference type="SUPFAM" id="SSF89360">
    <property type="entry name" value="HesB-like domain"/>
    <property type="match status" value="1"/>
</dbReference>
<feature type="compositionally biased region" description="Basic and acidic residues" evidence="6">
    <location>
        <begin position="112"/>
        <end position="121"/>
    </location>
</feature>
<dbReference type="AlphaFoldDB" id="A0A1R1XAM7"/>
<dbReference type="NCBIfam" id="TIGR00049">
    <property type="entry name" value="iron-sulfur cluster assembly accessory protein"/>
    <property type="match status" value="1"/>
</dbReference>